<dbReference type="Gene3D" id="3.90.226.10">
    <property type="entry name" value="2-enoyl-CoA Hydratase, Chain A, domain 1"/>
    <property type="match status" value="1"/>
</dbReference>
<keyword evidence="3" id="KW-1185">Reference proteome</keyword>
<protein>
    <submittedName>
        <fullName evidence="2">S41 family peptidase</fullName>
    </submittedName>
</protein>
<dbReference type="RefSeq" id="WP_379682280.1">
    <property type="nucleotide sequence ID" value="NZ_JBHLYW010000009.1"/>
</dbReference>
<dbReference type="SUPFAM" id="SSF52096">
    <property type="entry name" value="ClpP/crotonase"/>
    <property type="match status" value="1"/>
</dbReference>
<sequence>MDTIQKIGFRILIIAICLTGCEEDKPSSPELPIVSPVTGTRKQFTLDSIFLYARQIYLWNDALPSYSDFNPREKYGSISSDMASFNAELFDISQLKINAATALPFENPISAGTPKYSYLVYGKAADRQTASAQESSLPDNPVLKTAIVNAGTAKVGYIALSWFPEMAAAQTHLDKAFAQLAITSPQHLVIDLRSNGGGYVQTAEYVANLVVPSSLNAKKMYTEQFNPLMQQGKATILKHQPYLDDKGKPVIYNGRAATMADVDYSETGNTYTFSKKGSLESIKNVYFIVSGSTASAAEMLINCLKPYFNVKLAGTKTYGKPVGFFGVAIDQYTVYMSSFLIKNADGEANYFEGMQADIPAIDSGLYELGNPQESCLKTILGYIETGSIPTAKKTAKTSGLAAPQNLSHFNMMIENRRKLIR</sequence>
<dbReference type="InterPro" id="IPR005151">
    <property type="entry name" value="Tail-specific_protease"/>
</dbReference>
<dbReference type="InterPro" id="IPR029045">
    <property type="entry name" value="ClpP/crotonase-like_dom_sf"/>
</dbReference>
<comment type="caution">
    <text evidence="2">The sequence shown here is derived from an EMBL/GenBank/DDBJ whole genome shotgun (WGS) entry which is preliminary data.</text>
</comment>
<dbReference type="EMBL" id="JBHLYW010000009">
    <property type="protein sequence ID" value="MFC0078237.1"/>
    <property type="molecule type" value="Genomic_DNA"/>
</dbReference>
<dbReference type="Proteomes" id="UP001589734">
    <property type="component" value="Unassembled WGS sequence"/>
</dbReference>
<evidence type="ECO:0000313" key="2">
    <source>
        <dbReference type="EMBL" id="MFC0078237.1"/>
    </source>
</evidence>
<organism evidence="2 3">
    <name type="scientific">Flavobacterium procerum</name>
    <dbReference type="NCBI Taxonomy" id="1455569"/>
    <lineage>
        <taxon>Bacteria</taxon>
        <taxon>Pseudomonadati</taxon>
        <taxon>Bacteroidota</taxon>
        <taxon>Flavobacteriia</taxon>
        <taxon>Flavobacteriales</taxon>
        <taxon>Flavobacteriaceae</taxon>
        <taxon>Flavobacterium</taxon>
    </lineage>
</organism>
<feature type="domain" description="Tail specific protease" evidence="1">
    <location>
        <begin position="125"/>
        <end position="361"/>
    </location>
</feature>
<reference evidence="2 3" key="1">
    <citation type="submission" date="2024-09" db="EMBL/GenBank/DDBJ databases">
        <authorList>
            <person name="Sun Q."/>
            <person name="Mori K."/>
        </authorList>
    </citation>
    <scope>NUCLEOTIDE SEQUENCE [LARGE SCALE GENOMIC DNA]</scope>
    <source>
        <strain evidence="2 3">CGMCC 1.12926</strain>
    </source>
</reference>
<accession>A0ABV6BW43</accession>
<dbReference type="Pfam" id="PF03572">
    <property type="entry name" value="Peptidase_S41"/>
    <property type="match status" value="1"/>
</dbReference>
<gene>
    <name evidence="2" type="ORF">ACFFLS_14395</name>
</gene>
<dbReference type="PANTHER" id="PTHR32060">
    <property type="entry name" value="TAIL-SPECIFIC PROTEASE"/>
    <property type="match status" value="1"/>
</dbReference>
<dbReference type="SMART" id="SM00245">
    <property type="entry name" value="TSPc"/>
    <property type="match status" value="1"/>
</dbReference>
<evidence type="ECO:0000313" key="3">
    <source>
        <dbReference type="Proteomes" id="UP001589734"/>
    </source>
</evidence>
<evidence type="ECO:0000259" key="1">
    <source>
        <dbReference type="SMART" id="SM00245"/>
    </source>
</evidence>
<dbReference type="PANTHER" id="PTHR32060:SF30">
    <property type="entry name" value="CARBOXY-TERMINAL PROCESSING PROTEASE CTPA"/>
    <property type="match status" value="1"/>
</dbReference>
<proteinExistence type="predicted"/>
<name>A0ABV6BW43_9FLAO</name>